<evidence type="ECO:0008006" key="2">
    <source>
        <dbReference type="Google" id="ProtNLM"/>
    </source>
</evidence>
<dbReference type="Gene3D" id="3.90.550.10">
    <property type="entry name" value="Spore Coat Polysaccharide Biosynthesis Protein SpsA, Chain A"/>
    <property type="match status" value="1"/>
</dbReference>
<proteinExistence type="predicted"/>
<protein>
    <recommendedName>
        <fullName evidence="2">Nucleotidyl transferase domain-containing protein</fullName>
    </recommendedName>
</protein>
<dbReference type="AlphaFoldDB" id="A0A382M0I2"/>
<name>A0A382M0I2_9ZZZZ</name>
<organism evidence="1">
    <name type="scientific">marine metagenome</name>
    <dbReference type="NCBI Taxonomy" id="408172"/>
    <lineage>
        <taxon>unclassified sequences</taxon>
        <taxon>metagenomes</taxon>
        <taxon>ecological metagenomes</taxon>
    </lineage>
</organism>
<dbReference type="InterPro" id="IPR029044">
    <property type="entry name" value="Nucleotide-diphossugar_trans"/>
</dbReference>
<accession>A0A382M0I2</accession>
<gene>
    <name evidence="1" type="ORF">METZ01_LOCUS294299</name>
</gene>
<feature type="non-terminal residue" evidence="1">
    <location>
        <position position="90"/>
    </location>
</feature>
<reference evidence="1" key="1">
    <citation type="submission" date="2018-05" db="EMBL/GenBank/DDBJ databases">
        <authorList>
            <person name="Lanie J.A."/>
            <person name="Ng W.-L."/>
            <person name="Kazmierczak K.M."/>
            <person name="Andrzejewski T.M."/>
            <person name="Davidsen T.M."/>
            <person name="Wayne K.J."/>
            <person name="Tettelin H."/>
            <person name="Glass J.I."/>
            <person name="Rusch D."/>
            <person name="Podicherti R."/>
            <person name="Tsui H.-C.T."/>
            <person name="Winkler M.E."/>
        </authorList>
    </citation>
    <scope>NUCLEOTIDE SEQUENCE</scope>
</reference>
<dbReference type="EMBL" id="UINC01089940">
    <property type="protein sequence ID" value="SVC41445.1"/>
    <property type="molecule type" value="Genomic_DNA"/>
</dbReference>
<sequence>MIQTVVNNLNIEGRYIFIVQKKHYIKYNFKYLLNLISPNCEIVQVDGLTEGAACTTLLAKQFINNDQPLLYANSDQFVEWNSNEFMYSMI</sequence>
<evidence type="ECO:0000313" key="1">
    <source>
        <dbReference type="EMBL" id="SVC41445.1"/>
    </source>
</evidence>